<dbReference type="InterPro" id="IPR023614">
    <property type="entry name" value="Porin_dom_sf"/>
</dbReference>
<organism evidence="12 13">
    <name type="scientific">Pseudogulbenkiania ferrooxidans 2002</name>
    <dbReference type="NCBI Taxonomy" id="279714"/>
    <lineage>
        <taxon>Bacteria</taxon>
        <taxon>Pseudomonadati</taxon>
        <taxon>Pseudomonadota</taxon>
        <taxon>Betaproteobacteria</taxon>
        <taxon>Neisseriales</taxon>
        <taxon>Chromobacteriaceae</taxon>
        <taxon>Pseudogulbenkiania</taxon>
    </lineage>
</organism>
<dbReference type="InterPro" id="IPR002299">
    <property type="entry name" value="Porin_Neis"/>
</dbReference>
<feature type="signal peptide" evidence="11">
    <location>
        <begin position="1"/>
        <end position="19"/>
    </location>
</feature>
<keyword evidence="9" id="KW-0472">Membrane</keyword>
<evidence type="ECO:0000256" key="9">
    <source>
        <dbReference type="ARBA" id="ARBA00023136"/>
    </source>
</evidence>
<dbReference type="InterPro" id="IPR050298">
    <property type="entry name" value="Gram-neg_bact_OMP"/>
</dbReference>
<dbReference type="InterPro" id="IPR001702">
    <property type="entry name" value="Porin_Gram-ve"/>
</dbReference>
<keyword evidence="6 11" id="KW-0732">Signal</keyword>
<dbReference type="Gene3D" id="2.40.160.10">
    <property type="entry name" value="Porin"/>
    <property type="match status" value="1"/>
</dbReference>
<evidence type="ECO:0000256" key="3">
    <source>
        <dbReference type="ARBA" id="ARBA00022448"/>
    </source>
</evidence>
<reference evidence="12 13" key="1">
    <citation type="submission" date="2009-02" db="EMBL/GenBank/DDBJ databases">
        <title>Sequencing of the draft genome and assembly of Lutiella nitroferrum 2002.</title>
        <authorList>
            <consortium name="US DOE Joint Genome Institute (JGI-PGF)"/>
            <person name="Lucas S."/>
            <person name="Copeland A."/>
            <person name="Lapidus A."/>
            <person name="Glavina del Rio T."/>
            <person name="Tice H."/>
            <person name="Bruce D."/>
            <person name="Goodwin L."/>
            <person name="Pitluck S."/>
            <person name="Larimer F."/>
            <person name="Land M.L."/>
            <person name="Hauser L."/>
            <person name="Coates J.D."/>
        </authorList>
    </citation>
    <scope>NUCLEOTIDE SEQUENCE [LARGE SCALE GENOMIC DNA]</scope>
    <source>
        <strain evidence="12 13">2002</strain>
    </source>
</reference>
<dbReference type="GO" id="GO:0015288">
    <property type="term" value="F:porin activity"/>
    <property type="evidence" value="ECO:0007669"/>
    <property type="project" value="UniProtKB-KW"/>
</dbReference>
<evidence type="ECO:0000313" key="13">
    <source>
        <dbReference type="Proteomes" id="UP000003165"/>
    </source>
</evidence>
<keyword evidence="10" id="KW-0998">Cell outer membrane</keyword>
<protein>
    <submittedName>
        <fullName evidence="12">Porin Gram-negative type</fullName>
    </submittedName>
</protein>
<evidence type="ECO:0000256" key="1">
    <source>
        <dbReference type="ARBA" id="ARBA00004571"/>
    </source>
</evidence>
<evidence type="ECO:0000256" key="10">
    <source>
        <dbReference type="ARBA" id="ARBA00023237"/>
    </source>
</evidence>
<accession>B9YZB9</accession>
<evidence type="ECO:0000313" key="12">
    <source>
        <dbReference type="EMBL" id="EEG10472.1"/>
    </source>
</evidence>
<sequence precursor="true">MNKKLIAVALAALPVAAMADVTLYGKIKVGVENTKTGNAGSINHIDDLGSRIGFKGSEDLGNGLKAIWQVEQAISVDNGGTGNTWATRDSFIGFQGDFGKVRLGRLSNYQNDSMEDVDPWNYSSPAMGLGTFTRNDTRYNNAIAYDSPEFAGFSGRVLYGVDEARTTVGSNRTNKDTWNVGLGYHFDAFFAKYSYIRQNDQNTDGDKANSSHRFEGGYNANNLYVVLGYQQTKSYGGSLSAANFIYKNAIGNSLVTDSATTGVTGNTEVKDREAALTVGYTFGAITPYISLAKGWDAKFDGVKDSDSGYKQYVIGAQYDLSKRTQLGVAYGKLNADGGKDFDVRAFGVNAVHSF</sequence>
<keyword evidence="8" id="KW-0626">Porin</keyword>
<feature type="chain" id="PRO_5002895535" evidence="11">
    <location>
        <begin position="20"/>
        <end position="354"/>
    </location>
</feature>
<dbReference type="CDD" id="cd00342">
    <property type="entry name" value="gram_neg_porins"/>
    <property type="match status" value="1"/>
</dbReference>
<dbReference type="SUPFAM" id="SSF56935">
    <property type="entry name" value="Porins"/>
    <property type="match status" value="1"/>
</dbReference>
<evidence type="ECO:0000256" key="6">
    <source>
        <dbReference type="ARBA" id="ARBA00022729"/>
    </source>
</evidence>
<keyword evidence="4" id="KW-1134">Transmembrane beta strand</keyword>
<keyword evidence="5" id="KW-0812">Transmembrane</keyword>
<comment type="subunit">
    <text evidence="2">Homotrimer.</text>
</comment>
<evidence type="ECO:0000256" key="5">
    <source>
        <dbReference type="ARBA" id="ARBA00022692"/>
    </source>
</evidence>
<dbReference type="AlphaFoldDB" id="B9YZB9"/>
<keyword evidence="13" id="KW-1185">Reference proteome</keyword>
<dbReference type="Proteomes" id="UP000003165">
    <property type="component" value="Unassembled WGS sequence"/>
</dbReference>
<dbReference type="PRINTS" id="PR00184">
    <property type="entry name" value="NEISSPPORIN"/>
</dbReference>
<dbReference type="eggNOG" id="COG3203">
    <property type="taxonomic scope" value="Bacteria"/>
</dbReference>
<name>B9YZB9_9NEIS</name>
<dbReference type="PRINTS" id="PR00182">
    <property type="entry name" value="ECOLNEIPORIN"/>
</dbReference>
<dbReference type="EMBL" id="ACIS01000001">
    <property type="protein sequence ID" value="EEG10472.1"/>
    <property type="molecule type" value="Genomic_DNA"/>
</dbReference>
<proteinExistence type="predicted"/>
<dbReference type="RefSeq" id="WP_008952474.1">
    <property type="nucleotide sequence ID" value="NZ_ACIS01000001.1"/>
</dbReference>
<dbReference type="PANTHER" id="PTHR34501">
    <property type="entry name" value="PROTEIN YDDL-RELATED"/>
    <property type="match status" value="1"/>
</dbReference>
<evidence type="ECO:0000256" key="8">
    <source>
        <dbReference type="ARBA" id="ARBA00023114"/>
    </source>
</evidence>
<evidence type="ECO:0000256" key="4">
    <source>
        <dbReference type="ARBA" id="ARBA00022452"/>
    </source>
</evidence>
<evidence type="ECO:0000256" key="11">
    <source>
        <dbReference type="SAM" id="SignalP"/>
    </source>
</evidence>
<dbReference type="Pfam" id="PF00267">
    <property type="entry name" value="Porin_1"/>
    <property type="match status" value="1"/>
</dbReference>
<evidence type="ECO:0000256" key="2">
    <source>
        <dbReference type="ARBA" id="ARBA00011233"/>
    </source>
</evidence>
<comment type="subcellular location">
    <subcellularLocation>
        <location evidence="1">Cell outer membrane</location>
        <topology evidence="1">Multi-pass membrane protein</topology>
    </subcellularLocation>
</comment>
<dbReference type="GO" id="GO:0046930">
    <property type="term" value="C:pore complex"/>
    <property type="evidence" value="ECO:0007669"/>
    <property type="project" value="UniProtKB-KW"/>
</dbReference>
<dbReference type="GO" id="GO:0009279">
    <property type="term" value="C:cell outer membrane"/>
    <property type="evidence" value="ECO:0007669"/>
    <property type="project" value="UniProtKB-SubCell"/>
</dbReference>
<evidence type="ECO:0000256" key="7">
    <source>
        <dbReference type="ARBA" id="ARBA00023065"/>
    </source>
</evidence>
<keyword evidence="7" id="KW-0406">Ion transport</keyword>
<dbReference type="InterPro" id="IPR033900">
    <property type="entry name" value="Gram_neg_porin_domain"/>
</dbReference>
<gene>
    <name evidence="12" type="ORF">FuraDRAFT_0454</name>
</gene>
<keyword evidence="3" id="KW-0813">Transport</keyword>
<dbReference type="PANTHER" id="PTHR34501:SF9">
    <property type="entry name" value="MAJOR OUTER MEMBRANE PROTEIN P.IA"/>
    <property type="match status" value="1"/>
</dbReference>
<comment type="caution">
    <text evidence="12">The sequence shown here is derived from an EMBL/GenBank/DDBJ whole genome shotgun (WGS) entry which is preliminary data.</text>
</comment>
<dbReference type="GO" id="GO:0034220">
    <property type="term" value="P:monoatomic ion transmembrane transport"/>
    <property type="evidence" value="ECO:0007669"/>
    <property type="project" value="InterPro"/>
</dbReference>